<dbReference type="KEGG" id="ccas:EIB73_08335"/>
<reference evidence="3" key="1">
    <citation type="submission" date="2018-11" db="EMBL/GenBank/DDBJ databases">
        <title>Proposal to divide the Flavobacteriaceae and reorganize its genera based on Amino Acid Identity values calculated from whole genome sequences.</title>
        <authorList>
            <person name="Nicholson A.C."/>
            <person name="Gulvik C.A."/>
            <person name="Whitney A.M."/>
            <person name="Humrighouse B.W."/>
            <person name="Bell M."/>
            <person name="Holmes B."/>
            <person name="Steigerwalt A.G."/>
            <person name="Villarma A."/>
            <person name="Sheth M."/>
            <person name="Batra D."/>
            <person name="Pryor J."/>
            <person name="Bernardet J.-F."/>
            <person name="Hugo C."/>
            <person name="Kampfer P."/>
            <person name="Newman J.D."/>
            <person name="McQuiston J.R."/>
        </authorList>
    </citation>
    <scope>NUCLEOTIDE SEQUENCE [LARGE SCALE GENOMIC DNA]</scope>
    <source>
        <strain evidence="3">G0081</strain>
    </source>
</reference>
<keyword evidence="1" id="KW-0732">Signal</keyword>
<evidence type="ECO:0008006" key="4">
    <source>
        <dbReference type="Google" id="ProtNLM"/>
    </source>
</evidence>
<dbReference type="Proteomes" id="UP000270185">
    <property type="component" value="Chromosome"/>
</dbReference>
<proteinExistence type="predicted"/>
<evidence type="ECO:0000313" key="2">
    <source>
        <dbReference type="EMBL" id="AZI33180.1"/>
    </source>
</evidence>
<dbReference type="EMBL" id="CP034159">
    <property type="protein sequence ID" value="AZI33180.1"/>
    <property type="molecule type" value="Genomic_DNA"/>
</dbReference>
<dbReference type="InterPro" id="IPR045607">
    <property type="entry name" value="DUF6452"/>
</dbReference>
<name>A0A3G8XIF6_9FLAO</name>
<gene>
    <name evidence="2" type="ORF">EIB73_08335</name>
</gene>
<sequence length="159" mass="17711">MKFLKTLFVSLFLLSLFSCGSDDDICIGGEASPRMKIKFKTQATGKMKTLDSLFIKIDYGQGPIPVFGSVVKTDSVLIPLRVDDTPFTKVYVGLSRDEVNSEITVNYTTKSEYVSPACGIKRLYENVNSELVVPNAVKALEQNQTQIIDESKTHLFLLF</sequence>
<dbReference type="PROSITE" id="PS51257">
    <property type="entry name" value="PROKAR_LIPOPROTEIN"/>
    <property type="match status" value="1"/>
</dbReference>
<keyword evidence="3" id="KW-1185">Reference proteome</keyword>
<dbReference type="RefSeq" id="WP_125024415.1">
    <property type="nucleotide sequence ID" value="NZ_CP034159.1"/>
</dbReference>
<dbReference type="Pfam" id="PF20050">
    <property type="entry name" value="DUF6452"/>
    <property type="match status" value="1"/>
</dbReference>
<dbReference type="OrthoDB" id="663527at2"/>
<feature type="chain" id="PRO_5018270375" description="Lipoprotein" evidence="1">
    <location>
        <begin position="21"/>
        <end position="159"/>
    </location>
</feature>
<feature type="signal peptide" evidence="1">
    <location>
        <begin position="1"/>
        <end position="20"/>
    </location>
</feature>
<dbReference type="AlphaFoldDB" id="A0A3G8XIF6"/>
<evidence type="ECO:0000256" key="1">
    <source>
        <dbReference type="SAM" id="SignalP"/>
    </source>
</evidence>
<organism evidence="2 3">
    <name type="scientific">Kaistella carnis</name>
    <dbReference type="NCBI Taxonomy" id="1241979"/>
    <lineage>
        <taxon>Bacteria</taxon>
        <taxon>Pseudomonadati</taxon>
        <taxon>Bacteroidota</taxon>
        <taxon>Flavobacteriia</taxon>
        <taxon>Flavobacteriales</taxon>
        <taxon>Weeksellaceae</taxon>
        <taxon>Chryseobacterium group</taxon>
        <taxon>Kaistella</taxon>
    </lineage>
</organism>
<accession>A0A3G8XIF6</accession>
<evidence type="ECO:0000313" key="3">
    <source>
        <dbReference type="Proteomes" id="UP000270185"/>
    </source>
</evidence>
<protein>
    <recommendedName>
        <fullName evidence="4">Lipoprotein</fullName>
    </recommendedName>
</protein>